<dbReference type="PANTHER" id="PTHR43675">
    <property type="entry name" value="ARSENITE METHYLTRANSFERASE"/>
    <property type="match status" value="1"/>
</dbReference>
<dbReference type="PANTHER" id="PTHR43675:SF8">
    <property type="entry name" value="ARSENITE METHYLTRANSFERASE"/>
    <property type="match status" value="1"/>
</dbReference>
<evidence type="ECO:0000256" key="7">
    <source>
        <dbReference type="ARBA" id="ARBA00047943"/>
    </source>
</evidence>
<evidence type="ECO:0000313" key="10">
    <source>
        <dbReference type="EMBL" id="HER96600.1"/>
    </source>
</evidence>
<dbReference type="InterPro" id="IPR026669">
    <property type="entry name" value="Arsenite_MeTrfase-like"/>
</dbReference>
<comment type="caution">
    <text evidence="10">The sequence shown here is derived from an EMBL/GenBank/DDBJ whole genome shotgun (WGS) entry which is preliminary data.</text>
</comment>
<proteinExistence type="inferred from homology"/>
<dbReference type="SUPFAM" id="SSF53335">
    <property type="entry name" value="S-adenosyl-L-methionine-dependent methyltransferases"/>
    <property type="match status" value="1"/>
</dbReference>
<sequence length="238" mass="25051">MKAMTTDRIKEAVRAYYAQIAQERTSCCTSSCGCAAGYAEEVLASVPVEAQMGLGCGNPFALGALPRGATVLDLGSGAGMDCLIAAQHVGPEGRVIGVDLTPEMVALAQENARKVGLHNVTFVQGDIEALPLPECSVDVVLSNCVINLVPDKARAFAEAFRVLRPGGWLLVADLVRQGALPAYWEDDPEAYARCLAGTIPEADYLAAIEMAGLVIEAVTRAAVEGPIVSLQVRARRPL</sequence>
<dbReference type="GO" id="GO:0030791">
    <property type="term" value="F:arsenite methyltransferase activity"/>
    <property type="evidence" value="ECO:0007669"/>
    <property type="project" value="UniProtKB-EC"/>
</dbReference>
<dbReference type="CDD" id="cd02440">
    <property type="entry name" value="AdoMet_MTases"/>
    <property type="match status" value="1"/>
</dbReference>
<gene>
    <name evidence="10" type="primary">arsM</name>
    <name evidence="10" type="ORF">ENO59_08805</name>
</gene>
<evidence type="ECO:0000256" key="6">
    <source>
        <dbReference type="ARBA" id="ARBA00047941"/>
    </source>
</evidence>
<dbReference type="EC" id="2.1.1.137" evidence="4"/>
<dbReference type="InterPro" id="IPR029063">
    <property type="entry name" value="SAM-dependent_MTases_sf"/>
</dbReference>
<accession>A0A7V2B1K8</accession>
<organism evidence="10">
    <name type="scientific">Rhodothermus marinus</name>
    <name type="common">Rhodothermus obamensis</name>
    <dbReference type="NCBI Taxonomy" id="29549"/>
    <lineage>
        <taxon>Bacteria</taxon>
        <taxon>Pseudomonadati</taxon>
        <taxon>Rhodothermota</taxon>
        <taxon>Rhodothermia</taxon>
        <taxon>Rhodothermales</taxon>
        <taxon>Rhodothermaceae</taxon>
        <taxon>Rhodothermus</taxon>
    </lineage>
</organism>
<evidence type="ECO:0000256" key="8">
    <source>
        <dbReference type="ARBA" id="ARBA00048428"/>
    </source>
</evidence>
<dbReference type="InterPro" id="IPR025714">
    <property type="entry name" value="Methyltranfer_dom"/>
</dbReference>
<protein>
    <recommendedName>
        <fullName evidence="5">Arsenite methyltransferase</fullName>
        <ecNumber evidence="4">2.1.1.137</ecNumber>
    </recommendedName>
</protein>
<name>A0A7V2B1K8_RHOMR</name>
<reference evidence="10" key="1">
    <citation type="journal article" date="2020" name="mSystems">
        <title>Genome- and Community-Level Interaction Insights into Carbon Utilization and Element Cycling Functions of Hydrothermarchaeota in Hydrothermal Sediment.</title>
        <authorList>
            <person name="Zhou Z."/>
            <person name="Liu Y."/>
            <person name="Xu W."/>
            <person name="Pan J."/>
            <person name="Luo Z.H."/>
            <person name="Li M."/>
        </authorList>
    </citation>
    <scope>NUCLEOTIDE SEQUENCE [LARGE SCALE GENOMIC DNA]</scope>
    <source>
        <strain evidence="10">SpSt-143</strain>
    </source>
</reference>
<evidence type="ECO:0000256" key="3">
    <source>
        <dbReference type="ARBA" id="ARBA00034487"/>
    </source>
</evidence>
<dbReference type="AlphaFoldDB" id="A0A7V2B1K8"/>
<comment type="catalytic activity">
    <reaction evidence="8">
        <text>arsenic triglutathione + 3 [thioredoxin]-dithiol + 3 S-adenosyl-L-methionine = trimethylarsine + 3 [thioredoxin]-disulfide + 3 glutathione + 3 S-adenosyl-L-homocysteine + 3 H(+)</text>
        <dbReference type="Rhea" id="RHEA:69432"/>
        <dbReference type="Rhea" id="RHEA-COMP:10698"/>
        <dbReference type="Rhea" id="RHEA-COMP:10700"/>
        <dbReference type="ChEBI" id="CHEBI:15378"/>
        <dbReference type="ChEBI" id="CHEBI:27130"/>
        <dbReference type="ChEBI" id="CHEBI:29950"/>
        <dbReference type="ChEBI" id="CHEBI:50058"/>
        <dbReference type="ChEBI" id="CHEBI:57856"/>
        <dbReference type="ChEBI" id="CHEBI:57925"/>
        <dbReference type="ChEBI" id="CHEBI:59789"/>
        <dbReference type="ChEBI" id="CHEBI:183640"/>
        <dbReference type="EC" id="2.1.1.137"/>
    </reaction>
</comment>
<dbReference type="GO" id="GO:0032259">
    <property type="term" value="P:methylation"/>
    <property type="evidence" value="ECO:0007669"/>
    <property type="project" value="UniProtKB-KW"/>
</dbReference>
<comment type="catalytic activity">
    <reaction evidence="7">
        <text>arsenic triglutathione + 2 [thioredoxin]-dithiol + 2 S-adenosyl-L-methionine + H2O = dimethylarsinous acid + 2 [thioredoxin]-disulfide + 3 glutathione + 2 S-adenosyl-L-homocysteine + 2 H(+)</text>
        <dbReference type="Rhea" id="RHEA:69464"/>
        <dbReference type="Rhea" id="RHEA-COMP:10698"/>
        <dbReference type="Rhea" id="RHEA-COMP:10700"/>
        <dbReference type="ChEBI" id="CHEBI:15377"/>
        <dbReference type="ChEBI" id="CHEBI:15378"/>
        <dbReference type="ChEBI" id="CHEBI:23808"/>
        <dbReference type="ChEBI" id="CHEBI:29950"/>
        <dbReference type="ChEBI" id="CHEBI:50058"/>
        <dbReference type="ChEBI" id="CHEBI:57856"/>
        <dbReference type="ChEBI" id="CHEBI:57925"/>
        <dbReference type="ChEBI" id="CHEBI:59789"/>
        <dbReference type="ChEBI" id="CHEBI:183640"/>
        <dbReference type="EC" id="2.1.1.137"/>
    </reaction>
</comment>
<keyword evidence="10" id="KW-0489">Methyltransferase</keyword>
<dbReference type="Gene3D" id="3.40.50.150">
    <property type="entry name" value="Vaccinia Virus protein VP39"/>
    <property type="match status" value="1"/>
</dbReference>
<keyword evidence="1 10" id="KW-0808">Transferase</keyword>
<evidence type="ECO:0000256" key="2">
    <source>
        <dbReference type="ARBA" id="ARBA00022691"/>
    </source>
</evidence>
<dbReference type="NCBIfam" id="NF008823">
    <property type="entry name" value="PRK11873.1"/>
    <property type="match status" value="1"/>
</dbReference>
<evidence type="ECO:0000256" key="5">
    <source>
        <dbReference type="ARBA" id="ARBA00034545"/>
    </source>
</evidence>
<comment type="catalytic activity">
    <reaction evidence="6">
        <text>arsenic triglutathione + [thioredoxin]-dithiol + S-adenosyl-L-methionine + 2 H2O = methylarsonous acid + [thioredoxin]-disulfide + 3 glutathione + S-adenosyl-L-homocysteine + H(+)</text>
        <dbReference type="Rhea" id="RHEA:69460"/>
        <dbReference type="Rhea" id="RHEA-COMP:10698"/>
        <dbReference type="Rhea" id="RHEA-COMP:10700"/>
        <dbReference type="ChEBI" id="CHEBI:15377"/>
        <dbReference type="ChEBI" id="CHEBI:15378"/>
        <dbReference type="ChEBI" id="CHEBI:17826"/>
        <dbReference type="ChEBI" id="CHEBI:29950"/>
        <dbReference type="ChEBI" id="CHEBI:50058"/>
        <dbReference type="ChEBI" id="CHEBI:57856"/>
        <dbReference type="ChEBI" id="CHEBI:57925"/>
        <dbReference type="ChEBI" id="CHEBI:59789"/>
        <dbReference type="ChEBI" id="CHEBI:183640"/>
        <dbReference type="EC" id="2.1.1.137"/>
    </reaction>
</comment>
<dbReference type="EMBL" id="DSGB01000006">
    <property type="protein sequence ID" value="HER96600.1"/>
    <property type="molecule type" value="Genomic_DNA"/>
</dbReference>
<feature type="domain" description="Methyltransferase" evidence="9">
    <location>
        <begin position="68"/>
        <end position="205"/>
    </location>
</feature>
<evidence type="ECO:0000259" key="9">
    <source>
        <dbReference type="Pfam" id="PF13847"/>
    </source>
</evidence>
<evidence type="ECO:0000256" key="4">
    <source>
        <dbReference type="ARBA" id="ARBA00034521"/>
    </source>
</evidence>
<comment type="similarity">
    <text evidence="3">Belongs to the methyltransferase superfamily. Arsenite methyltransferase family.</text>
</comment>
<evidence type="ECO:0000256" key="1">
    <source>
        <dbReference type="ARBA" id="ARBA00022679"/>
    </source>
</evidence>
<dbReference type="Pfam" id="PF13847">
    <property type="entry name" value="Methyltransf_31"/>
    <property type="match status" value="1"/>
</dbReference>
<keyword evidence="2" id="KW-0949">S-adenosyl-L-methionine</keyword>